<proteinExistence type="predicted"/>
<name>A0ABQ9YGG3_9EUKA</name>
<feature type="compositionally biased region" description="Acidic residues" evidence="1">
    <location>
        <begin position="320"/>
        <end position="335"/>
    </location>
</feature>
<dbReference type="Proteomes" id="UP001281761">
    <property type="component" value="Unassembled WGS sequence"/>
</dbReference>
<comment type="caution">
    <text evidence="2">The sequence shown here is derived from an EMBL/GenBank/DDBJ whole genome shotgun (WGS) entry which is preliminary data.</text>
</comment>
<keyword evidence="3" id="KW-1185">Reference proteome</keyword>
<evidence type="ECO:0000313" key="3">
    <source>
        <dbReference type="Proteomes" id="UP001281761"/>
    </source>
</evidence>
<reference evidence="2 3" key="1">
    <citation type="journal article" date="2022" name="bioRxiv">
        <title>Genomics of Preaxostyla Flagellates Illuminates Evolutionary Transitions and the Path Towards Mitochondrial Loss.</title>
        <authorList>
            <person name="Novak L.V.F."/>
            <person name="Treitli S.C."/>
            <person name="Pyrih J."/>
            <person name="Halakuc P."/>
            <person name="Pipaliya S.V."/>
            <person name="Vacek V."/>
            <person name="Brzon O."/>
            <person name="Soukal P."/>
            <person name="Eme L."/>
            <person name="Dacks J.B."/>
            <person name="Karnkowska A."/>
            <person name="Elias M."/>
            <person name="Hampl V."/>
        </authorList>
    </citation>
    <scope>NUCLEOTIDE SEQUENCE [LARGE SCALE GENOMIC DNA]</scope>
    <source>
        <strain evidence="2">NAU3</strain>
        <tissue evidence="2">Gut</tissue>
    </source>
</reference>
<dbReference type="EMBL" id="JARBJD010000009">
    <property type="protein sequence ID" value="KAK2962750.1"/>
    <property type="molecule type" value="Genomic_DNA"/>
</dbReference>
<protein>
    <submittedName>
        <fullName evidence="2">Uncharacterized protein</fullName>
    </submittedName>
</protein>
<organism evidence="2 3">
    <name type="scientific">Blattamonas nauphoetae</name>
    <dbReference type="NCBI Taxonomy" id="2049346"/>
    <lineage>
        <taxon>Eukaryota</taxon>
        <taxon>Metamonada</taxon>
        <taxon>Preaxostyla</taxon>
        <taxon>Oxymonadida</taxon>
        <taxon>Blattamonas</taxon>
    </lineage>
</organism>
<evidence type="ECO:0000256" key="1">
    <source>
        <dbReference type="SAM" id="MobiDB-lite"/>
    </source>
</evidence>
<evidence type="ECO:0000313" key="2">
    <source>
        <dbReference type="EMBL" id="KAK2962750.1"/>
    </source>
</evidence>
<gene>
    <name evidence="2" type="ORF">BLNAU_2183</name>
</gene>
<sequence length="342" mass="38724">MGNLSPYPVGKSSELQIGIYAITGLHLLKEGKYYLRVIVGNDSMTSEWLNTKSILVLRSFHFRYLEDGSPIVIQLWTGPCCARNALVGEAVITYEEFPFKKKAYNLVLDTNTDSEMMNTVKVEVVYTPVTDITGHKNSFDLRSSEENGGIITPAAPHPSLLTPVTPVLPWYCLTQLPNPQQCIDDPNILHRFFAATLGAVTYNQAAIFTAARKKKAARLVVRGNDADFDEDKLKAEQELFLGSIQQLADSSLLGLEEQKEAALVEVNQRIRESNEGYRRERQEQERKNRRNQKDMFEEVEMDPATVKQDGKGQLSHQIDDSEEDYEEEDEDEEEGEVTKRTE</sequence>
<feature type="region of interest" description="Disordered" evidence="1">
    <location>
        <begin position="274"/>
        <end position="342"/>
    </location>
</feature>
<accession>A0ABQ9YGG3</accession>
<feature type="compositionally biased region" description="Basic and acidic residues" evidence="1">
    <location>
        <begin position="274"/>
        <end position="296"/>
    </location>
</feature>